<evidence type="ECO:0000256" key="4">
    <source>
        <dbReference type="SAM" id="MobiDB-lite"/>
    </source>
</evidence>
<dbReference type="SMART" id="SM00413">
    <property type="entry name" value="ETS"/>
    <property type="match status" value="1"/>
</dbReference>
<dbReference type="PROSITE" id="PS50061">
    <property type="entry name" value="ETS_DOMAIN_3"/>
    <property type="match status" value="1"/>
</dbReference>
<keyword evidence="3" id="KW-0539">Nucleus</keyword>
<dbReference type="InterPro" id="IPR000418">
    <property type="entry name" value="Ets_dom"/>
</dbReference>
<dbReference type="InterPro" id="IPR036388">
    <property type="entry name" value="WH-like_DNA-bd_sf"/>
</dbReference>
<reference evidence="8" key="1">
    <citation type="submission" date="2012-12" db="EMBL/GenBank/DDBJ databases">
        <authorList>
            <person name="Hellsten U."/>
            <person name="Grimwood J."/>
            <person name="Chapman J.A."/>
            <person name="Shapiro H."/>
            <person name="Aerts A."/>
            <person name="Otillar R.P."/>
            <person name="Terry A.Y."/>
            <person name="Boore J.L."/>
            <person name="Simakov O."/>
            <person name="Marletaz F."/>
            <person name="Cho S.-J."/>
            <person name="Edsinger-Gonzales E."/>
            <person name="Havlak P."/>
            <person name="Kuo D.-H."/>
            <person name="Larsson T."/>
            <person name="Lv J."/>
            <person name="Arendt D."/>
            <person name="Savage R."/>
            <person name="Osoegawa K."/>
            <person name="de Jong P."/>
            <person name="Lindberg D.R."/>
            <person name="Seaver E.C."/>
            <person name="Weisblat D.A."/>
            <person name="Putnam N.H."/>
            <person name="Grigoriev I.V."/>
            <person name="Rokhsar D.S."/>
        </authorList>
    </citation>
    <scope>NUCLEOTIDE SEQUENCE</scope>
    <source>
        <strain evidence="8">I ESC-2004</strain>
    </source>
</reference>
<dbReference type="EnsemblMetazoa" id="CapteT214635">
    <property type="protein sequence ID" value="CapteP214635"/>
    <property type="gene ID" value="CapteG214635"/>
</dbReference>
<evidence type="ECO:0000313" key="8">
    <source>
        <dbReference type="Proteomes" id="UP000014760"/>
    </source>
</evidence>
<proteinExistence type="inferred from homology"/>
<evidence type="ECO:0000256" key="2">
    <source>
        <dbReference type="ARBA" id="ARBA00023125"/>
    </source>
</evidence>
<feature type="domain" description="ETS" evidence="5">
    <location>
        <begin position="280"/>
        <end position="361"/>
    </location>
</feature>
<keyword evidence="2 3" id="KW-0238">DNA-binding</keyword>
<dbReference type="PANTHER" id="PTHR11849">
    <property type="entry name" value="ETS"/>
    <property type="match status" value="1"/>
</dbReference>
<gene>
    <name evidence="6" type="ORF">CAPTEDRAFT_214635</name>
</gene>
<evidence type="ECO:0000256" key="3">
    <source>
        <dbReference type="RuleBase" id="RU004019"/>
    </source>
</evidence>
<dbReference type="InterPro" id="IPR036390">
    <property type="entry name" value="WH_DNA-bd_sf"/>
</dbReference>
<keyword evidence="8" id="KW-1185">Reference proteome</keyword>
<dbReference type="GO" id="GO:0000981">
    <property type="term" value="F:DNA-binding transcription factor activity, RNA polymerase II-specific"/>
    <property type="evidence" value="ECO:0007669"/>
    <property type="project" value="TreeGrafter"/>
</dbReference>
<comment type="subcellular location">
    <subcellularLocation>
        <location evidence="3">Nucleus</location>
    </subcellularLocation>
</comment>
<sequence length="406" mass="47031">MRIIDGTRINERRIYLFVFVTRLPLNRVSAALGQVDMKTLHPMEVRNMHEHVEFSRHAQNPRVDFKQQAVDYSATSNGLTFQEPPPQWELPVAIKDRVPSIGECLHMLHDFPDLMSGTAMVSVRQPYNVAMATPEQCLPVPEMYPKSEMIMEAADPYGGQGSSDDSVDWINDDLLHDVENTLEKMLTQHQQPPLISAANIKVEPNQLPLNECISYGNHKHDTENKETLSPPQMPQLAQSVSANEQHHPERQDAPQNAQPNTDSRSGLRPRKKRSRSKRQKMLWQFLLDILANPNYNPELITWINRQQGIFRFVQSRRVAQLWGDRRQRDMSYENMSRAMRHYYAANIMRRVDGRRLHYQFLENAKGWQEMASYPEELESTGIQCLEYWLLGRIDRGSIFALPVDGF</sequence>
<organism evidence="6">
    <name type="scientific">Capitella teleta</name>
    <name type="common">Polychaete worm</name>
    <dbReference type="NCBI Taxonomy" id="283909"/>
    <lineage>
        <taxon>Eukaryota</taxon>
        <taxon>Metazoa</taxon>
        <taxon>Spiralia</taxon>
        <taxon>Lophotrochozoa</taxon>
        <taxon>Annelida</taxon>
        <taxon>Polychaeta</taxon>
        <taxon>Sedentaria</taxon>
        <taxon>Scolecida</taxon>
        <taxon>Capitellidae</taxon>
        <taxon>Capitella</taxon>
    </lineage>
</organism>
<dbReference type="AlphaFoldDB" id="R7UF33"/>
<dbReference type="InterPro" id="IPR046328">
    <property type="entry name" value="ETS_fam"/>
</dbReference>
<dbReference type="GO" id="GO:0030154">
    <property type="term" value="P:cell differentiation"/>
    <property type="evidence" value="ECO:0007669"/>
    <property type="project" value="TreeGrafter"/>
</dbReference>
<evidence type="ECO:0000313" key="6">
    <source>
        <dbReference type="EMBL" id="ELU05134.1"/>
    </source>
</evidence>
<dbReference type="OrthoDB" id="8196042at2759"/>
<protein>
    <recommendedName>
        <fullName evidence="5">ETS domain-containing protein</fullName>
    </recommendedName>
</protein>
<evidence type="ECO:0000259" key="5">
    <source>
        <dbReference type="PROSITE" id="PS50061"/>
    </source>
</evidence>
<dbReference type="GO" id="GO:0005634">
    <property type="term" value="C:nucleus"/>
    <property type="evidence" value="ECO:0007669"/>
    <property type="project" value="UniProtKB-SubCell"/>
</dbReference>
<dbReference type="Pfam" id="PF00178">
    <property type="entry name" value="Ets"/>
    <property type="match status" value="1"/>
</dbReference>
<dbReference type="STRING" id="283909.R7UF33"/>
<feature type="compositionally biased region" description="Basic residues" evidence="4">
    <location>
        <begin position="267"/>
        <end position="276"/>
    </location>
</feature>
<dbReference type="HOGENOM" id="CLU_678341_0_0_1"/>
<dbReference type="PRINTS" id="PR00454">
    <property type="entry name" value="ETSDOMAIN"/>
</dbReference>
<feature type="compositionally biased region" description="Polar residues" evidence="4">
    <location>
        <begin position="253"/>
        <end position="262"/>
    </location>
</feature>
<feature type="compositionally biased region" description="Polar residues" evidence="4">
    <location>
        <begin position="227"/>
        <end position="243"/>
    </location>
</feature>
<reference evidence="7" key="3">
    <citation type="submission" date="2015-06" db="UniProtKB">
        <authorList>
            <consortium name="EnsemblMetazoa"/>
        </authorList>
    </citation>
    <scope>IDENTIFICATION</scope>
</reference>
<dbReference type="Proteomes" id="UP000014760">
    <property type="component" value="Unassembled WGS sequence"/>
</dbReference>
<comment type="similarity">
    <text evidence="1 3">Belongs to the ETS family.</text>
</comment>
<dbReference type="PROSITE" id="PS00345">
    <property type="entry name" value="ETS_DOMAIN_1"/>
    <property type="match status" value="1"/>
</dbReference>
<dbReference type="GO" id="GO:0043565">
    <property type="term" value="F:sequence-specific DNA binding"/>
    <property type="evidence" value="ECO:0007669"/>
    <property type="project" value="InterPro"/>
</dbReference>
<feature type="region of interest" description="Disordered" evidence="4">
    <location>
        <begin position="212"/>
        <end position="276"/>
    </location>
</feature>
<dbReference type="SUPFAM" id="SSF46785">
    <property type="entry name" value="Winged helix' DNA-binding domain"/>
    <property type="match status" value="1"/>
</dbReference>
<dbReference type="EMBL" id="AMQN01001341">
    <property type="status" value="NOT_ANNOTATED_CDS"/>
    <property type="molecule type" value="Genomic_DNA"/>
</dbReference>
<dbReference type="Gene3D" id="1.10.10.10">
    <property type="entry name" value="Winged helix-like DNA-binding domain superfamily/Winged helix DNA-binding domain"/>
    <property type="match status" value="1"/>
</dbReference>
<dbReference type="EMBL" id="KB301771">
    <property type="protein sequence ID" value="ELU05134.1"/>
    <property type="molecule type" value="Genomic_DNA"/>
</dbReference>
<evidence type="ECO:0000313" key="7">
    <source>
        <dbReference type="EnsemblMetazoa" id="CapteP214635"/>
    </source>
</evidence>
<evidence type="ECO:0000256" key="1">
    <source>
        <dbReference type="ARBA" id="ARBA00005562"/>
    </source>
</evidence>
<reference evidence="6 8" key="2">
    <citation type="journal article" date="2013" name="Nature">
        <title>Insights into bilaterian evolution from three spiralian genomes.</title>
        <authorList>
            <person name="Simakov O."/>
            <person name="Marletaz F."/>
            <person name="Cho S.J."/>
            <person name="Edsinger-Gonzales E."/>
            <person name="Havlak P."/>
            <person name="Hellsten U."/>
            <person name="Kuo D.H."/>
            <person name="Larsson T."/>
            <person name="Lv J."/>
            <person name="Arendt D."/>
            <person name="Savage R."/>
            <person name="Osoegawa K."/>
            <person name="de Jong P."/>
            <person name="Grimwood J."/>
            <person name="Chapman J.A."/>
            <person name="Shapiro H."/>
            <person name="Aerts A."/>
            <person name="Otillar R.P."/>
            <person name="Terry A.Y."/>
            <person name="Boore J.L."/>
            <person name="Grigoriev I.V."/>
            <person name="Lindberg D.R."/>
            <person name="Seaver E.C."/>
            <person name="Weisblat D.A."/>
            <person name="Putnam N.H."/>
            <person name="Rokhsar D.S."/>
        </authorList>
    </citation>
    <scope>NUCLEOTIDE SEQUENCE</scope>
    <source>
        <strain evidence="6 8">I ESC-2004</strain>
    </source>
</reference>
<name>R7UF33_CAPTE</name>
<accession>R7UF33</accession>